<evidence type="ECO:0000313" key="3">
    <source>
        <dbReference type="EMBL" id="GLB41346.1"/>
    </source>
</evidence>
<feature type="chain" id="PRO_5040391683" evidence="2">
    <location>
        <begin position="21"/>
        <end position="175"/>
    </location>
</feature>
<accession>A0A9P3PTC6</accession>
<proteinExistence type="predicted"/>
<dbReference type="Proteomes" id="UP001063166">
    <property type="component" value="Unassembled WGS sequence"/>
</dbReference>
<feature type="region of interest" description="Disordered" evidence="1">
    <location>
        <begin position="85"/>
        <end position="128"/>
    </location>
</feature>
<reference evidence="3" key="1">
    <citation type="submission" date="2022-07" db="EMBL/GenBank/DDBJ databases">
        <title>The genome of Lyophyllum shimeji provides insight into the initial evolution of ectomycorrhizal fungal genome.</title>
        <authorList>
            <person name="Kobayashi Y."/>
            <person name="Shibata T."/>
            <person name="Hirakawa H."/>
            <person name="Shigenobu S."/>
            <person name="Nishiyama T."/>
            <person name="Yamada A."/>
            <person name="Hasebe M."/>
            <person name="Kawaguchi M."/>
        </authorList>
    </citation>
    <scope>NUCLEOTIDE SEQUENCE</scope>
    <source>
        <strain evidence="3">AT787</strain>
    </source>
</reference>
<sequence>MHCTPFRLVAAHTLFLFASAMTFATIDCPADYLGAYDPKFCHTCPSIGTLPLPRNTTTTTTTHCRSNDGRSFMCLKTVHSVLAPAPPPIPSPAPAVPAQTHTAPSAPTRGGTSSSARTQGGTKRLGVDTRGARLKCMSAYYGRDGSGTESQSRNSCTYDPSSRKYIADGAGSARC</sequence>
<comment type="caution">
    <text evidence="3">The sequence shown here is derived from an EMBL/GenBank/DDBJ whole genome shotgun (WGS) entry which is preliminary data.</text>
</comment>
<evidence type="ECO:0000313" key="4">
    <source>
        <dbReference type="Proteomes" id="UP001063166"/>
    </source>
</evidence>
<feature type="compositionally biased region" description="Polar residues" evidence="1">
    <location>
        <begin position="147"/>
        <end position="160"/>
    </location>
</feature>
<feature type="compositionally biased region" description="Polar residues" evidence="1">
    <location>
        <begin position="99"/>
        <end position="121"/>
    </location>
</feature>
<feature type="compositionally biased region" description="Pro residues" evidence="1">
    <location>
        <begin position="85"/>
        <end position="95"/>
    </location>
</feature>
<gene>
    <name evidence="3" type="ORF">LshimejAT787_0905610</name>
</gene>
<protein>
    <submittedName>
        <fullName evidence="3">Uncharacterized protein</fullName>
    </submittedName>
</protein>
<evidence type="ECO:0000256" key="2">
    <source>
        <dbReference type="SAM" id="SignalP"/>
    </source>
</evidence>
<feature type="region of interest" description="Disordered" evidence="1">
    <location>
        <begin position="140"/>
        <end position="163"/>
    </location>
</feature>
<name>A0A9P3PTC6_LYOSH</name>
<dbReference type="AlphaFoldDB" id="A0A9P3PTC6"/>
<dbReference type="EMBL" id="BRPK01000009">
    <property type="protein sequence ID" value="GLB41346.1"/>
    <property type="molecule type" value="Genomic_DNA"/>
</dbReference>
<keyword evidence="4" id="KW-1185">Reference proteome</keyword>
<keyword evidence="2" id="KW-0732">Signal</keyword>
<evidence type="ECO:0000256" key="1">
    <source>
        <dbReference type="SAM" id="MobiDB-lite"/>
    </source>
</evidence>
<organism evidence="3 4">
    <name type="scientific">Lyophyllum shimeji</name>
    <name type="common">Hon-shimeji</name>
    <name type="synonym">Tricholoma shimeji</name>
    <dbReference type="NCBI Taxonomy" id="47721"/>
    <lineage>
        <taxon>Eukaryota</taxon>
        <taxon>Fungi</taxon>
        <taxon>Dikarya</taxon>
        <taxon>Basidiomycota</taxon>
        <taxon>Agaricomycotina</taxon>
        <taxon>Agaricomycetes</taxon>
        <taxon>Agaricomycetidae</taxon>
        <taxon>Agaricales</taxon>
        <taxon>Tricholomatineae</taxon>
        <taxon>Lyophyllaceae</taxon>
        <taxon>Lyophyllum</taxon>
    </lineage>
</organism>
<feature type="signal peptide" evidence="2">
    <location>
        <begin position="1"/>
        <end position="20"/>
    </location>
</feature>